<reference evidence="2" key="1">
    <citation type="journal article" date="2022" name="Nat. Commun.">
        <title>Chromosome evolution and the genetic basis of agronomically important traits in greater yam.</title>
        <authorList>
            <person name="Bredeson J.V."/>
            <person name="Lyons J.B."/>
            <person name="Oniyinde I.O."/>
            <person name="Okereke N.R."/>
            <person name="Kolade O."/>
            <person name="Nnabue I."/>
            <person name="Nwadili C.O."/>
            <person name="Hribova E."/>
            <person name="Parker M."/>
            <person name="Nwogha J."/>
            <person name="Shu S."/>
            <person name="Carlson J."/>
            <person name="Kariba R."/>
            <person name="Muthemba S."/>
            <person name="Knop K."/>
            <person name="Barton G.J."/>
            <person name="Sherwood A.V."/>
            <person name="Lopez-Montes A."/>
            <person name="Asiedu R."/>
            <person name="Jamnadass R."/>
            <person name="Muchugi A."/>
            <person name="Goodstein D."/>
            <person name="Egesi C.N."/>
            <person name="Featherston J."/>
            <person name="Asfaw A."/>
            <person name="Simpson G.G."/>
            <person name="Dolezel J."/>
            <person name="Hendre P.S."/>
            <person name="Van Deynze A."/>
            <person name="Kumar P.L."/>
            <person name="Obidiegwu J.E."/>
            <person name="Bhattacharjee R."/>
            <person name="Rokhsar D.S."/>
        </authorList>
    </citation>
    <scope>NUCLEOTIDE SEQUENCE [LARGE SCALE GENOMIC DNA]</scope>
    <source>
        <strain evidence="2">cv. TDa95/00328</strain>
    </source>
</reference>
<accession>A0ACB7WAI8</accession>
<dbReference type="Proteomes" id="UP000827976">
    <property type="component" value="Chromosome 4"/>
</dbReference>
<protein>
    <submittedName>
        <fullName evidence="1">Polyneuridine-aldehyde esterase protein</fullName>
        <ecNumber evidence="1">3.1.1.78</ecNumber>
    </submittedName>
</protein>
<comment type="caution">
    <text evidence="1">The sequence shown here is derived from an EMBL/GenBank/DDBJ whole genome shotgun (WGS) entry which is preliminary data.</text>
</comment>
<gene>
    <name evidence="1" type="ORF">IHE45_04G015600</name>
</gene>
<keyword evidence="2" id="KW-1185">Reference proteome</keyword>
<name>A0ACB7WAI8_DIOAL</name>
<evidence type="ECO:0000313" key="1">
    <source>
        <dbReference type="EMBL" id="KAH7685061.1"/>
    </source>
</evidence>
<proteinExistence type="predicted"/>
<keyword evidence="1" id="KW-0378">Hydrolase</keyword>
<evidence type="ECO:0000313" key="2">
    <source>
        <dbReference type="Proteomes" id="UP000827976"/>
    </source>
</evidence>
<dbReference type="EC" id="3.1.1.78" evidence="1"/>
<sequence>MGKRSHFILVHGAGHGAWCWYKLASLLELAGHKVTAMDLAGCGIDSTSISEVKSVHEYVKPLMEVMAAVPPDERVVIVGHSLGGMSISFAIQAFPQKIAVAVFATALIGRPDSPLSESFIENYRRTSDGSTLLDSQLYFDEGPENLPTAVLFGEQLLREKMYQLCPSEDVKLASKLMRPSKIFVSELHDSSLFTKERYGSVPKVYIKCTKDEIVTEDFQQWMINKASVDEVIEIDSDHMVMLSKPRELFNCLLEVAEKYI</sequence>
<dbReference type="EMBL" id="CM037014">
    <property type="protein sequence ID" value="KAH7685061.1"/>
    <property type="molecule type" value="Genomic_DNA"/>
</dbReference>
<organism evidence="1 2">
    <name type="scientific">Dioscorea alata</name>
    <name type="common">Purple yam</name>
    <dbReference type="NCBI Taxonomy" id="55571"/>
    <lineage>
        <taxon>Eukaryota</taxon>
        <taxon>Viridiplantae</taxon>
        <taxon>Streptophyta</taxon>
        <taxon>Embryophyta</taxon>
        <taxon>Tracheophyta</taxon>
        <taxon>Spermatophyta</taxon>
        <taxon>Magnoliopsida</taxon>
        <taxon>Liliopsida</taxon>
        <taxon>Dioscoreales</taxon>
        <taxon>Dioscoreaceae</taxon>
        <taxon>Dioscorea</taxon>
    </lineage>
</organism>